<gene>
    <name evidence="2" type="ORF">ROV92_20180</name>
</gene>
<dbReference type="RefSeq" id="WP_230078921.1">
    <property type="nucleotide sequence ID" value="NZ_CP011010.1"/>
</dbReference>
<evidence type="ECO:0000313" key="3">
    <source>
        <dbReference type="Proteomes" id="UP001251948"/>
    </source>
</evidence>
<dbReference type="Proteomes" id="UP001251948">
    <property type="component" value="Unassembled WGS sequence"/>
</dbReference>
<name>A0AAJ2JF95_STEMA</name>
<organism evidence="2 3">
    <name type="scientific">Stenotrophomonas maltophilia</name>
    <name type="common">Pseudomonas maltophilia</name>
    <name type="synonym">Xanthomonas maltophilia</name>
    <dbReference type="NCBI Taxonomy" id="40324"/>
    <lineage>
        <taxon>Bacteria</taxon>
        <taxon>Pseudomonadati</taxon>
        <taxon>Pseudomonadota</taxon>
        <taxon>Gammaproteobacteria</taxon>
        <taxon>Lysobacterales</taxon>
        <taxon>Lysobacteraceae</taxon>
        <taxon>Stenotrophomonas</taxon>
        <taxon>Stenotrophomonas maltophilia group</taxon>
    </lineage>
</organism>
<protein>
    <recommendedName>
        <fullName evidence="4">Metalloprotease</fullName>
    </recommendedName>
</protein>
<evidence type="ECO:0000256" key="1">
    <source>
        <dbReference type="SAM" id="SignalP"/>
    </source>
</evidence>
<dbReference type="EMBL" id="JAVSKO010000010">
    <property type="protein sequence ID" value="MDT3470314.1"/>
    <property type="molecule type" value="Genomic_DNA"/>
</dbReference>
<evidence type="ECO:0000313" key="2">
    <source>
        <dbReference type="EMBL" id="MDT3470314.1"/>
    </source>
</evidence>
<keyword evidence="1" id="KW-0732">Signal</keyword>
<reference evidence="2" key="1">
    <citation type="submission" date="2023-07" db="EMBL/GenBank/DDBJ databases">
        <title>Comparative genomics of clinical Stenotrophomonas maltophilia isolates reveals regions of diversity which correlate with colonization and persistence in vivo.</title>
        <authorList>
            <person name="Mcdaniel M.S."/>
            <person name="Swords W.E."/>
            <person name="Sumpter N.A."/>
            <person name="Lindgren N.R."/>
            <person name="Billiot C.E."/>
        </authorList>
    </citation>
    <scope>NUCLEOTIDE SEQUENCE</scope>
    <source>
        <strain evidence="2">Ism4</strain>
    </source>
</reference>
<feature type="chain" id="PRO_5042601295" description="Metalloprotease" evidence="1">
    <location>
        <begin position="23"/>
        <end position="206"/>
    </location>
</feature>
<evidence type="ECO:0008006" key="4">
    <source>
        <dbReference type="Google" id="ProtNLM"/>
    </source>
</evidence>
<feature type="signal peptide" evidence="1">
    <location>
        <begin position="1"/>
        <end position="22"/>
    </location>
</feature>
<sequence length="206" mass="22427">MRALLIALLVVATTLLTTQARAEPPPMRVITGLGCPDWLIPGAPTLDAQITGHPEWTFSWAPASYTNRDPIRIYIQSFDCDSSDIAGYYFRIAAIAHEVGHALYFDGIALSTRSAFIQHFCTMEGKAVLNNLTARSELLVTSLGYYDIGVAASNGPSLIARADAGGEELDRQVGKLFCDNNVTSTTGENYNDFYGRIYDEAIAARP</sequence>
<dbReference type="AlphaFoldDB" id="A0AAJ2JF95"/>
<comment type="caution">
    <text evidence="2">The sequence shown here is derived from an EMBL/GenBank/DDBJ whole genome shotgun (WGS) entry which is preliminary data.</text>
</comment>
<accession>A0AAJ2JF95</accession>
<proteinExistence type="predicted"/>